<protein>
    <submittedName>
        <fullName evidence="1">Uncharacterized protein</fullName>
    </submittedName>
</protein>
<organism evidence="1 2">
    <name type="scientific">Gluconobacter oxydans</name>
    <name type="common">Gluconobacter suboxydans</name>
    <dbReference type="NCBI Taxonomy" id="442"/>
    <lineage>
        <taxon>Bacteria</taxon>
        <taxon>Pseudomonadati</taxon>
        <taxon>Pseudomonadota</taxon>
        <taxon>Alphaproteobacteria</taxon>
        <taxon>Acetobacterales</taxon>
        <taxon>Acetobacteraceae</taxon>
        <taxon>Gluconobacter</taxon>
    </lineage>
</organism>
<reference evidence="1 2" key="1">
    <citation type="submission" date="2015-06" db="EMBL/GenBank/DDBJ databases">
        <title>Improved classification and identification of acetic acid bacteria using matrix-assisted laser desorption/ionization time-of-flight mass spectrometry; Gluconobacter nephelii and Gluconobacter uchimurae are later heterotypic synonyms of Gluconobacter japonicus and Gluconobacter oxydans, respectively.</title>
        <authorList>
            <person name="Li L."/>
            <person name="Cleenwerck I."/>
            <person name="De Vuyst L."/>
            <person name="Vandamme P."/>
        </authorList>
    </citation>
    <scope>NUCLEOTIDE SEQUENCE [LARGE SCALE GENOMIC DNA]</scope>
    <source>
        <strain evidence="1 2">LMG 1676</strain>
    </source>
</reference>
<dbReference type="Proteomes" id="UP000075655">
    <property type="component" value="Unassembled WGS sequence"/>
</dbReference>
<comment type="caution">
    <text evidence="1">The sequence shown here is derived from an EMBL/GenBank/DDBJ whole genome shotgun (WGS) entry which is preliminary data.</text>
</comment>
<accession>A0A149RSC6</accession>
<dbReference type="AlphaFoldDB" id="A0A149RSC6"/>
<name>A0A149RSC6_GLUOY</name>
<evidence type="ECO:0000313" key="1">
    <source>
        <dbReference type="EMBL" id="KXV17105.1"/>
    </source>
</evidence>
<evidence type="ECO:0000313" key="2">
    <source>
        <dbReference type="Proteomes" id="UP000075655"/>
    </source>
</evidence>
<sequence length="65" mass="7268">MKVENNEGAAYQKMMAGLRHAQEGAMELAIHRSDNRFRIISEQLKVSAERINMVAATAPTRLVRG</sequence>
<proteinExistence type="predicted"/>
<dbReference type="PATRIC" id="fig|442.8.peg.1125"/>
<dbReference type="RefSeq" id="WP_062502238.1">
    <property type="nucleotide sequence ID" value="NZ_LHZG01000180.1"/>
</dbReference>
<gene>
    <name evidence="1" type="ORF">AD934_12595</name>
</gene>
<dbReference type="EMBL" id="LHZG01000180">
    <property type="protein sequence ID" value="KXV17105.1"/>
    <property type="molecule type" value="Genomic_DNA"/>
</dbReference>